<dbReference type="Proteomes" id="UP000240653">
    <property type="component" value="Unassembled WGS sequence"/>
</dbReference>
<dbReference type="AlphaFoldDB" id="A0A2P7SFT1"/>
<dbReference type="SUPFAM" id="SSF160935">
    <property type="entry name" value="VPA0735-like"/>
    <property type="match status" value="1"/>
</dbReference>
<keyword evidence="3" id="KW-1185">Reference proteome</keyword>
<evidence type="ECO:0000313" key="3">
    <source>
        <dbReference type="Proteomes" id="UP000240653"/>
    </source>
</evidence>
<dbReference type="InterPro" id="IPR037049">
    <property type="entry name" value="DUF1214_C_sf"/>
</dbReference>
<dbReference type="OrthoDB" id="7837485at2"/>
<reference evidence="2 3" key="1">
    <citation type="submission" date="2018-03" db="EMBL/GenBank/DDBJ databases">
        <title>The draft genome of Mesorhizobium soli JCM 19897.</title>
        <authorList>
            <person name="Li L."/>
            <person name="Liu L."/>
            <person name="Liang L."/>
            <person name="Wang T."/>
            <person name="Zhang X."/>
        </authorList>
    </citation>
    <scope>NUCLEOTIDE SEQUENCE [LARGE SCALE GENOMIC DNA]</scope>
    <source>
        <strain evidence="2 3">JCM 19897</strain>
    </source>
</reference>
<proteinExistence type="predicted"/>
<evidence type="ECO:0000259" key="1">
    <source>
        <dbReference type="Pfam" id="PF06742"/>
    </source>
</evidence>
<sequence length="194" mass="20501">MFKHTFFVALSLAIAIGGGTASVWYALQIPDAIGAVSIGEWTAFPDIGTSDADPYSKAKVSREGVLALGRAEGLSFIAARDASGAELRRGCSYTIEGTVPPSRFWTLYAADETMSVIAGPERRAPALQSYEMLRRPDNTVSISVGRHPAPGNWLAVSGGGKMFFVLTLYDTTIASSTGITDAELPHIVKAACDA</sequence>
<accession>A0A2P7SFT1</accession>
<name>A0A2P7SFT1_9HYPH</name>
<dbReference type="PIRSF" id="PIRSF009471">
    <property type="entry name" value="UCP009471"/>
    <property type="match status" value="1"/>
</dbReference>
<dbReference type="EMBL" id="PXYL01000004">
    <property type="protein sequence ID" value="PSJ61352.1"/>
    <property type="molecule type" value="Genomic_DNA"/>
</dbReference>
<dbReference type="InterPro" id="IPR010621">
    <property type="entry name" value="DUF1214"/>
</dbReference>
<dbReference type="RefSeq" id="WP_106723780.1">
    <property type="nucleotide sequence ID" value="NZ_PXYL01000004.1"/>
</dbReference>
<protein>
    <submittedName>
        <fullName evidence="2">DUF1214 domain-containing protein</fullName>
    </submittedName>
</protein>
<dbReference type="InterPro" id="IPR012038">
    <property type="entry name" value="UCP009471"/>
</dbReference>
<feature type="domain" description="DUF1214" evidence="1">
    <location>
        <begin position="72"/>
        <end position="171"/>
    </location>
</feature>
<dbReference type="Gene3D" id="2.60.120.600">
    <property type="entry name" value="Domain of unknown function DUF1214, C-terminal domain"/>
    <property type="match status" value="1"/>
</dbReference>
<evidence type="ECO:0000313" key="2">
    <source>
        <dbReference type="EMBL" id="PSJ61352.1"/>
    </source>
</evidence>
<gene>
    <name evidence="2" type="ORF">C7I85_09775</name>
</gene>
<organism evidence="2 3">
    <name type="scientific">Pseudaminobacter soli</name>
    <name type="common">ex Li et al. 2025</name>
    <dbReference type="NCBI Taxonomy" id="1295366"/>
    <lineage>
        <taxon>Bacteria</taxon>
        <taxon>Pseudomonadati</taxon>
        <taxon>Pseudomonadota</taxon>
        <taxon>Alphaproteobacteria</taxon>
        <taxon>Hyphomicrobiales</taxon>
        <taxon>Phyllobacteriaceae</taxon>
        <taxon>Pseudaminobacter</taxon>
    </lineage>
</organism>
<dbReference type="Pfam" id="PF06742">
    <property type="entry name" value="DUF1214"/>
    <property type="match status" value="1"/>
</dbReference>
<comment type="caution">
    <text evidence="2">The sequence shown here is derived from an EMBL/GenBank/DDBJ whole genome shotgun (WGS) entry which is preliminary data.</text>
</comment>